<keyword evidence="10" id="KW-0482">Metalloprotease</keyword>
<dbReference type="Gene3D" id="2.60.40.1170">
    <property type="entry name" value="Mu homology domain, subdomain B"/>
    <property type="match status" value="1"/>
</dbReference>
<dbReference type="SUPFAM" id="SSF52025">
    <property type="entry name" value="PA domain"/>
    <property type="match status" value="1"/>
</dbReference>
<evidence type="ECO:0000259" key="15">
    <source>
        <dbReference type="Pfam" id="PF07504"/>
    </source>
</evidence>
<reference evidence="17 18" key="1">
    <citation type="submission" date="2017-10" db="EMBL/GenBank/DDBJ databases">
        <title>The draft genome sequence of Lewinella nigricans NBRC 102662.</title>
        <authorList>
            <person name="Wang K."/>
        </authorList>
    </citation>
    <scope>NUCLEOTIDE SEQUENCE [LARGE SCALE GENOMIC DNA]</scope>
    <source>
        <strain evidence="17 18">NBRC 102662</strain>
    </source>
</reference>
<dbReference type="InterPro" id="IPR027268">
    <property type="entry name" value="Peptidase_M4/M1_CTD_sf"/>
</dbReference>
<dbReference type="CDD" id="cd09596">
    <property type="entry name" value="M36"/>
    <property type="match status" value="1"/>
</dbReference>
<dbReference type="AlphaFoldDB" id="A0A2D0NFC7"/>
<dbReference type="Proteomes" id="UP000223913">
    <property type="component" value="Unassembled WGS sequence"/>
</dbReference>
<evidence type="ECO:0000256" key="4">
    <source>
        <dbReference type="ARBA" id="ARBA00022525"/>
    </source>
</evidence>
<keyword evidence="9" id="KW-0862">Zinc</keyword>
<dbReference type="RefSeq" id="WP_099149538.1">
    <property type="nucleotide sequence ID" value="NZ_PDUD01000011.1"/>
</dbReference>
<dbReference type="GO" id="GO:0008270">
    <property type="term" value="F:zinc ion binding"/>
    <property type="evidence" value="ECO:0007669"/>
    <property type="project" value="InterPro"/>
</dbReference>
<dbReference type="EMBL" id="PDUD01000011">
    <property type="protein sequence ID" value="PHN07204.1"/>
    <property type="molecule type" value="Genomic_DNA"/>
</dbReference>
<keyword evidence="5" id="KW-0645">Protease</keyword>
<dbReference type="CDD" id="cd04818">
    <property type="entry name" value="PA_subtilisin_1"/>
    <property type="match status" value="1"/>
</dbReference>
<dbReference type="OrthoDB" id="5377264at2"/>
<dbReference type="InterPro" id="IPR001842">
    <property type="entry name" value="Peptidase_M36"/>
</dbReference>
<dbReference type="Gene3D" id="3.50.30.30">
    <property type="match status" value="1"/>
</dbReference>
<gene>
    <name evidence="17" type="ORF">CRP01_08255</name>
</gene>
<evidence type="ECO:0000256" key="11">
    <source>
        <dbReference type="ARBA" id="ARBA00023145"/>
    </source>
</evidence>
<dbReference type="PANTHER" id="PTHR33478">
    <property type="entry name" value="EXTRACELLULAR METALLOPROTEINASE MEP"/>
    <property type="match status" value="1"/>
</dbReference>
<evidence type="ECO:0000256" key="5">
    <source>
        <dbReference type="ARBA" id="ARBA00022670"/>
    </source>
</evidence>
<dbReference type="GO" id="GO:0004222">
    <property type="term" value="F:metalloendopeptidase activity"/>
    <property type="evidence" value="ECO:0007669"/>
    <property type="project" value="InterPro"/>
</dbReference>
<dbReference type="Pfam" id="PF02128">
    <property type="entry name" value="Peptidase_M36"/>
    <property type="match status" value="1"/>
</dbReference>
<comment type="cofactor">
    <cofactor evidence="1">
        <name>Zn(2+)</name>
        <dbReference type="ChEBI" id="CHEBI:29105"/>
    </cofactor>
</comment>
<dbReference type="Gene3D" id="3.10.170.10">
    <property type="match status" value="2"/>
</dbReference>
<dbReference type="NCBIfam" id="TIGR01451">
    <property type="entry name" value="B_ant_repeat"/>
    <property type="match status" value="1"/>
</dbReference>
<dbReference type="InterPro" id="IPR046450">
    <property type="entry name" value="PA_dom_sf"/>
</dbReference>
<keyword evidence="4" id="KW-0964">Secreted</keyword>
<evidence type="ECO:0000256" key="8">
    <source>
        <dbReference type="ARBA" id="ARBA00022801"/>
    </source>
</evidence>
<evidence type="ECO:0000256" key="9">
    <source>
        <dbReference type="ARBA" id="ARBA00022833"/>
    </source>
</evidence>
<comment type="similarity">
    <text evidence="3">Belongs to the peptidase M36 family.</text>
</comment>
<evidence type="ECO:0008006" key="19">
    <source>
        <dbReference type="Google" id="ProtNLM"/>
    </source>
</evidence>
<organism evidence="17 18">
    <name type="scientific">Flavilitoribacter nigricans (strain ATCC 23147 / DSM 23189 / NBRC 102662 / NCIMB 1420 / SS-2)</name>
    <name type="common">Lewinella nigricans</name>
    <dbReference type="NCBI Taxonomy" id="1122177"/>
    <lineage>
        <taxon>Bacteria</taxon>
        <taxon>Pseudomonadati</taxon>
        <taxon>Bacteroidota</taxon>
        <taxon>Saprospiria</taxon>
        <taxon>Saprospirales</taxon>
        <taxon>Lewinellaceae</taxon>
        <taxon>Flavilitoribacter</taxon>
    </lineage>
</organism>
<evidence type="ECO:0000256" key="1">
    <source>
        <dbReference type="ARBA" id="ARBA00001947"/>
    </source>
</evidence>
<dbReference type="PANTHER" id="PTHR33478:SF1">
    <property type="entry name" value="EXTRACELLULAR METALLOPROTEINASE MEP"/>
    <property type="match status" value="1"/>
</dbReference>
<dbReference type="GO" id="GO:0005615">
    <property type="term" value="C:extracellular space"/>
    <property type="evidence" value="ECO:0007669"/>
    <property type="project" value="InterPro"/>
</dbReference>
<feature type="signal peptide" evidence="12">
    <location>
        <begin position="1"/>
        <end position="26"/>
    </location>
</feature>
<dbReference type="Pfam" id="PF02225">
    <property type="entry name" value="PA"/>
    <property type="match status" value="1"/>
</dbReference>
<evidence type="ECO:0000313" key="17">
    <source>
        <dbReference type="EMBL" id="PHN07204.1"/>
    </source>
</evidence>
<dbReference type="Gene3D" id="1.10.390.10">
    <property type="entry name" value="Neutral Protease Domain 2"/>
    <property type="match status" value="1"/>
</dbReference>
<dbReference type="GO" id="GO:0006508">
    <property type="term" value="P:proteolysis"/>
    <property type="evidence" value="ECO:0007669"/>
    <property type="project" value="UniProtKB-KW"/>
</dbReference>
<dbReference type="SUPFAM" id="SSF55486">
    <property type="entry name" value="Metalloproteases ('zincins'), catalytic domain"/>
    <property type="match status" value="1"/>
</dbReference>
<evidence type="ECO:0000313" key="18">
    <source>
        <dbReference type="Proteomes" id="UP000223913"/>
    </source>
</evidence>
<evidence type="ECO:0000256" key="2">
    <source>
        <dbReference type="ARBA" id="ARBA00004613"/>
    </source>
</evidence>
<dbReference type="InterPro" id="IPR047589">
    <property type="entry name" value="DUF11_rpt"/>
</dbReference>
<dbReference type="Pfam" id="PF18962">
    <property type="entry name" value="Por_Secre_tail"/>
    <property type="match status" value="1"/>
</dbReference>
<proteinExistence type="inferred from homology"/>
<dbReference type="InterPro" id="IPR011096">
    <property type="entry name" value="FTP_domain"/>
</dbReference>
<name>A0A2D0NFC7_FLAN2</name>
<protein>
    <recommendedName>
        <fullName evidence="19">DUF11 domain-containing protein</fullName>
    </recommendedName>
</protein>
<dbReference type="Pfam" id="PF01345">
    <property type="entry name" value="DUF11"/>
    <property type="match status" value="1"/>
</dbReference>
<dbReference type="InterPro" id="IPR050371">
    <property type="entry name" value="Fungal_virulence_M36"/>
</dbReference>
<dbReference type="Pfam" id="PF07504">
    <property type="entry name" value="FTP"/>
    <property type="match status" value="1"/>
</dbReference>
<evidence type="ECO:0000256" key="12">
    <source>
        <dbReference type="SAM" id="SignalP"/>
    </source>
</evidence>
<evidence type="ECO:0000256" key="3">
    <source>
        <dbReference type="ARBA" id="ARBA00006006"/>
    </source>
</evidence>
<comment type="caution">
    <text evidence="17">The sequence shown here is derived from an EMBL/GenBank/DDBJ whole genome shotgun (WGS) entry which is preliminary data.</text>
</comment>
<dbReference type="NCBIfam" id="TIGR04183">
    <property type="entry name" value="Por_Secre_tail"/>
    <property type="match status" value="1"/>
</dbReference>
<evidence type="ECO:0000256" key="6">
    <source>
        <dbReference type="ARBA" id="ARBA00022723"/>
    </source>
</evidence>
<evidence type="ECO:0000259" key="14">
    <source>
        <dbReference type="Pfam" id="PF02225"/>
    </source>
</evidence>
<keyword evidence="11" id="KW-0865">Zymogen</keyword>
<feature type="domain" description="PA" evidence="14">
    <location>
        <begin position="470"/>
        <end position="556"/>
    </location>
</feature>
<keyword evidence="7 12" id="KW-0732">Signal</keyword>
<feature type="domain" description="DUF11" evidence="13">
    <location>
        <begin position="800"/>
        <end position="887"/>
    </location>
</feature>
<accession>A0A2D0NFC7</accession>
<feature type="chain" id="PRO_5013175109" description="DUF11 domain-containing protein" evidence="12">
    <location>
        <begin position="27"/>
        <end position="1194"/>
    </location>
</feature>
<keyword evidence="6" id="KW-0479">Metal-binding</keyword>
<evidence type="ECO:0000259" key="13">
    <source>
        <dbReference type="Pfam" id="PF01345"/>
    </source>
</evidence>
<dbReference type="InterPro" id="IPR026444">
    <property type="entry name" value="Secre_tail"/>
</dbReference>
<sequence length="1194" mass="132508">MNFNSSLRFFPLLVLFSILTASSLHAQRQSYLDAAMRFVEQKREQWELSREDIGDMVVSDQFVSQHNGVNHFYFIQRYQGIEVHNAILGIHVTATGKLGFATSRFVPNLADKINTVQPALTPYDAVRRVASDLSLAITEPLRVVERNGSREITFHGGSVSASDIPVKLFFQPIAGTDEVRLVWNLLVDQIDSPDNWSIRVDALTGKILEKNNRTVYCSARKKEHQHGQNCSYTPAAGPAKFQPLQRALLEKSNTTSGTASYNVFPLPLENPLEGERVLLVDPHDPIASPYGWHDTDGQEGPEYSITRGNNAHVFLDLDDKDETEGDETDGGEDMVFDFPLDLSLEPEEYQDAANTQLFYMLNVMHDFAYHYGFDEASGNFQVNTYGRSGENDDMVEGQAQDGGNIKDDDHINNANFFTPPDGFSGRMQVYLWNTTTNNLLTVLAPDAIEGGYESSTASFGPSIDNEPLEGRVVEAYDNSTQPNLACNTIVNIEEVTGSIALVDRGSCFFKEKTYNVEEAGAIALVICNFEESVVGMGDTDDVPDVNIPTVMLKSSDCRLIRQFLNAGVDIRLVLPDNSGPTYLDGGLDNGLIAHEYGHGITTRLTGGGSQVDCLFNDEAMAEGWSDFFSLVLVAKEGDQGSTPVGMGSYVWNRRADGVGFRRLPYSTDMEINNFAYDDVIGQGTHSLGEVWTLTLWDLYWEMVDLYGFDDDLYFGTGGNNKAIQLMMDGLKLQACNPGFVDGRDAIIAADAILFDGAHECMIWEVFARRGIGWDAVQGLTTNQNDNYESFLKMPQCVKELKIVKTVDKDLINPGEDLEYTLRIANHTDAVATGVMISDIIPDGAVVNAASVSDLFPFTITDNTIVWEAGDIPSGQEFSLKYSITTSTELASEQLFYDNMESFGDNWIQQNLEGTEIWDLSQDAANSGEQSWFVRDSKNDNDQGLMLFDPLPVTGSQPVLRFYHKYETEPVEDGGIVQISTDGGLNWDFLDDKFFKHKYRRKIDYSAFAIPGIGGFWGSLQEFTPSYIDLSAYQGENIQVRFRFGSDGEDPNAVHPYEGWYVDDFEILDMLNYETEACISSENGGMACDRPDERGTVVDSRSTTAVSEIEALGAEVRVFPNPVKDELQVAIEAQRSGQLSLSLLSLEGKLLQSQEQMIHTGFNRTRMNVSDLPTGMYILRLSTAGEVATQKIIVD</sequence>
<evidence type="ECO:0000256" key="10">
    <source>
        <dbReference type="ARBA" id="ARBA00023049"/>
    </source>
</evidence>
<dbReference type="InterPro" id="IPR003137">
    <property type="entry name" value="PA_domain"/>
</dbReference>
<keyword evidence="8" id="KW-0378">Hydrolase</keyword>
<evidence type="ECO:0000259" key="16">
    <source>
        <dbReference type="Pfam" id="PF18962"/>
    </source>
</evidence>
<evidence type="ECO:0000256" key="7">
    <source>
        <dbReference type="ARBA" id="ARBA00022729"/>
    </source>
</evidence>
<dbReference type="InterPro" id="IPR001434">
    <property type="entry name" value="OmcB-like_DUF11"/>
</dbReference>
<keyword evidence="18" id="KW-1185">Reference proteome</keyword>
<comment type="subcellular location">
    <subcellularLocation>
        <location evidence="2">Secreted</location>
    </subcellularLocation>
</comment>
<dbReference type="Gene3D" id="2.60.120.260">
    <property type="entry name" value="Galactose-binding domain-like"/>
    <property type="match status" value="1"/>
</dbReference>
<feature type="domain" description="FTP" evidence="15">
    <location>
        <begin position="56"/>
        <end position="102"/>
    </location>
</feature>
<feature type="domain" description="Secretion system C-terminal sorting" evidence="16">
    <location>
        <begin position="1117"/>
        <end position="1193"/>
    </location>
</feature>